<keyword evidence="2" id="KW-1185">Reference proteome</keyword>
<evidence type="ECO:0000313" key="2">
    <source>
        <dbReference type="Proteomes" id="UP000245626"/>
    </source>
</evidence>
<protein>
    <submittedName>
        <fullName evidence="1">Uncharacterized protein</fullName>
    </submittedName>
</protein>
<gene>
    <name evidence="1" type="ORF">IE53DRAFT_372982</name>
</gene>
<dbReference type="Proteomes" id="UP000245626">
    <property type="component" value="Unassembled WGS sequence"/>
</dbReference>
<proteinExistence type="predicted"/>
<organism evidence="1 2">
    <name type="scientific">Violaceomyces palustris</name>
    <dbReference type="NCBI Taxonomy" id="1673888"/>
    <lineage>
        <taxon>Eukaryota</taxon>
        <taxon>Fungi</taxon>
        <taxon>Dikarya</taxon>
        <taxon>Basidiomycota</taxon>
        <taxon>Ustilaginomycotina</taxon>
        <taxon>Ustilaginomycetes</taxon>
        <taxon>Violaceomycetales</taxon>
        <taxon>Violaceomycetaceae</taxon>
        <taxon>Violaceomyces</taxon>
    </lineage>
</organism>
<accession>A0ACD0P693</accession>
<name>A0ACD0P693_9BASI</name>
<reference evidence="1 2" key="1">
    <citation type="journal article" date="2018" name="Mol. Biol. Evol.">
        <title>Broad Genomic Sampling Reveals a Smut Pathogenic Ancestry of the Fungal Clade Ustilaginomycotina.</title>
        <authorList>
            <person name="Kijpornyongpan T."/>
            <person name="Mondo S.J."/>
            <person name="Barry K."/>
            <person name="Sandor L."/>
            <person name="Lee J."/>
            <person name="Lipzen A."/>
            <person name="Pangilinan J."/>
            <person name="LaButti K."/>
            <person name="Hainaut M."/>
            <person name="Henrissat B."/>
            <person name="Grigoriev I.V."/>
            <person name="Spatafora J.W."/>
            <person name="Aime M.C."/>
        </authorList>
    </citation>
    <scope>NUCLEOTIDE SEQUENCE [LARGE SCALE GENOMIC DNA]</scope>
    <source>
        <strain evidence="1 2">SA 807</strain>
    </source>
</reference>
<evidence type="ECO:0000313" key="1">
    <source>
        <dbReference type="EMBL" id="PWN53506.1"/>
    </source>
</evidence>
<dbReference type="EMBL" id="KZ819722">
    <property type="protein sequence ID" value="PWN53506.1"/>
    <property type="molecule type" value="Genomic_DNA"/>
</dbReference>
<sequence length="362" mass="40158">MYMGDKPVNSKGYLQANESGDDDDEDEDWNVYDDFNNVRPLSSSAGLSGLQSHDQGYWDATPNKEAPETPYSDYPKRQSLLPQEAFGFDARNTNPRTSFPISMREIDTNANRNSGHLAANEAGSGIELITVPALGAEYTKEEMRQMTRKQKKKNKRSAKKAQVAKWAKGEERACGWLTPRLAVFLAFIFFCLLGVCLFFVIPRVPTFALLTTDPLEAVPDGASMLIHHSPTNFSMDMNLNLRADNGGGWITTKASEIKVQVTDIKTTKKVGEGTLNDFSFPGRKRTVFKMPVSFSYVSLNATGDETFLDFYHACGHKYDNTARPTLNLGISLTMKVKGLIGTKGTSTQISNVACPFELQNFQ</sequence>